<dbReference type="EMBL" id="JAMWBK010000006">
    <property type="protein sequence ID" value="KAJ8904236.1"/>
    <property type="molecule type" value="Genomic_DNA"/>
</dbReference>
<dbReference type="PANTHER" id="PTHR44196:SF1">
    <property type="entry name" value="DEHYDROGENASE_REDUCTASE SDR FAMILY MEMBER 7B"/>
    <property type="match status" value="1"/>
</dbReference>
<comment type="similarity">
    <text evidence="1">Belongs to the short-chain dehydrogenases/reductases (SDR) family.</text>
</comment>
<evidence type="ECO:0000256" key="2">
    <source>
        <dbReference type="ARBA" id="ARBA00023002"/>
    </source>
</evidence>
<dbReference type="GO" id="GO:0016020">
    <property type="term" value="C:membrane"/>
    <property type="evidence" value="ECO:0007669"/>
    <property type="project" value="TreeGrafter"/>
</dbReference>
<sequence>METKSFLIDALGTYLQLLVFGIVFVAIAPISILFVAYEYFRRPSRARSAGPRTVLITGGSSGIGEALAEEYSSRGDRIIITGRNTTRLNKVKAKCLTLGASDVIAEIVDVADEKRMKSCIEGIWTKHPVDIVIANAGIGITQASSEKDGLDAAREVIETNVIGSINTIFPSARLMVKRGSGNVVIVASTFGYISSGVAPIYAATKAAQLKMMEGLVEHLRRWGVQSHVVTPGFVETPMVDSFSSTLPSIVPVWDSATAAKYIVAEVERGRTTIGFPYQMEAAAQFYSSLPILMRRAIDGLFMTNYGFFSEKVLRGIASKSEDKTQ</sequence>
<name>A0AAV8UP04_9RHOD</name>
<gene>
    <name evidence="4" type="ORF">NDN08_000760</name>
</gene>
<feature type="transmembrane region" description="Helical" evidence="3">
    <location>
        <begin position="183"/>
        <end position="202"/>
    </location>
</feature>
<proteinExistence type="inferred from homology"/>
<dbReference type="AlphaFoldDB" id="A0AAV8UP04"/>
<organism evidence="4 5">
    <name type="scientific">Rhodosorus marinus</name>
    <dbReference type="NCBI Taxonomy" id="101924"/>
    <lineage>
        <taxon>Eukaryota</taxon>
        <taxon>Rhodophyta</taxon>
        <taxon>Stylonematophyceae</taxon>
        <taxon>Stylonematales</taxon>
        <taxon>Stylonemataceae</taxon>
        <taxon>Rhodosorus</taxon>
    </lineage>
</organism>
<dbReference type="GO" id="GO:0016491">
    <property type="term" value="F:oxidoreductase activity"/>
    <property type="evidence" value="ECO:0007669"/>
    <property type="project" value="UniProtKB-KW"/>
</dbReference>
<feature type="transmembrane region" description="Helical" evidence="3">
    <location>
        <begin position="14"/>
        <end position="37"/>
    </location>
</feature>
<evidence type="ECO:0000256" key="3">
    <source>
        <dbReference type="SAM" id="Phobius"/>
    </source>
</evidence>
<dbReference type="InterPro" id="IPR002347">
    <property type="entry name" value="SDR_fam"/>
</dbReference>
<dbReference type="InterPro" id="IPR036291">
    <property type="entry name" value="NAD(P)-bd_dom_sf"/>
</dbReference>
<evidence type="ECO:0000313" key="4">
    <source>
        <dbReference type="EMBL" id="KAJ8904236.1"/>
    </source>
</evidence>
<evidence type="ECO:0000256" key="1">
    <source>
        <dbReference type="ARBA" id="ARBA00006484"/>
    </source>
</evidence>
<dbReference type="Gene3D" id="3.40.50.720">
    <property type="entry name" value="NAD(P)-binding Rossmann-like Domain"/>
    <property type="match status" value="1"/>
</dbReference>
<accession>A0AAV8UP04</accession>
<dbReference type="PRINTS" id="PR00081">
    <property type="entry name" value="GDHRDH"/>
</dbReference>
<keyword evidence="3" id="KW-1133">Transmembrane helix</keyword>
<reference evidence="4 5" key="1">
    <citation type="journal article" date="2023" name="Nat. Commun.">
        <title>Origin of minicircular mitochondrial genomes in red algae.</title>
        <authorList>
            <person name="Lee Y."/>
            <person name="Cho C.H."/>
            <person name="Lee Y.M."/>
            <person name="Park S.I."/>
            <person name="Yang J.H."/>
            <person name="West J.A."/>
            <person name="Bhattacharya D."/>
            <person name="Yoon H.S."/>
        </authorList>
    </citation>
    <scope>NUCLEOTIDE SEQUENCE [LARGE SCALE GENOMIC DNA]</scope>
    <source>
        <strain evidence="4 5">CCMP1338</strain>
        <tissue evidence="4">Whole cell</tissue>
    </source>
</reference>
<keyword evidence="2" id="KW-0560">Oxidoreductase</keyword>
<comment type="caution">
    <text evidence="4">The sequence shown here is derived from an EMBL/GenBank/DDBJ whole genome shotgun (WGS) entry which is preliminary data.</text>
</comment>
<protein>
    <submittedName>
        <fullName evidence="4">Uncharacterized protein</fullName>
    </submittedName>
</protein>
<dbReference type="SUPFAM" id="SSF51735">
    <property type="entry name" value="NAD(P)-binding Rossmann-fold domains"/>
    <property type="match status" value="1"/>
</dbReference>
<dbReference type="Proteomes" id="UP001157974">
    <property type="component" value="Unassembled WGS sequence"/>
</dbReference>
<keyword evidence="5" id="KW-1185">Reference proteome</keyword>
<keyword evidence="3" id="KW-0812">Transmembrane</keyword>
<dbReference type="Pfam" id="PF00106">
    <property type="entry name" value="adh_short"/>
    <property type="match status" value="1"/>
</dbReference>
<evidence type="ECO:0000313" key="5">
    <source>
        <dbReference type="Proteomes" id="UP001157974"/>
    </source>
</evidence>
<dbReference type="PANTHER" id="PTHR44196">
    <property type="entry name" value="DEHYDROGENASE/REDUCTASE SDR FAMILY MEMBER 7B"/>
    <property type="match status" value="1"/>
</dbReference>
<keyword evidence="3" id="KW-0472">Membrane</keyword>